<dbReference type="GO" id="GO:0004519">
    <property type="term" value="F:endonuclease activity"/>
    <property type="evidence" value="ECO:0007669"/>
    <property type="project" value="UniProtKB-KW"/>
</dbReference>
<dbReference type="GO" id="GO:0003964">
    <property type="term" value="F:RNA-directed DNA polymerase activity"/>
    <property type="evidence" value="ECO:0007669"/>
    <property type="project" value="UniProtKB-KW"/>
</dbReference>
<dbReference type="InterPro" id="IPR054465">
    <property type="entry name" value="Integrase_p58-like_C"/>
</dbReference>
<dbReference type="FunFam" id="1.10.340.70:FF:000001">
    <property type="entry name" value="Retrovirus-related Pol polyprotein from transposon gypsy-like Protein"/>
    <property type="match status" value="1"/>
</dbReference>
<dbReference type="Pfam" id="PF00078">
    <property type="entry name" value="RVT_1"/>
    <property type="match status" value="1"/>
</dbReference>
<feature type="compositionally biased region" description="Polar residues" evidence="7">
    <location>
        <begin position="567"/>
        <end position="578"/>
    </location>
</feature>
<feature type="domain" description="Integrase zinc-binding" evidence="10">
    <location>
        <begin position="283"/>
        <end position="341"/>
    </location>
</feature>
<feature type="non-terminal residue" evidence="12">
    <location>
        <position position="596"/>
    </location>
</feature>
<comment type="caution">
    <text evidence="12">The sequence shown here is derived from an EMBL/GenBank/DDBJ whole genome shotgun (WGS) entry which is preliminary data.</text>
</comment>
<evidence type="ECO:0000259" key="9">
    <source>
        <dbReference type="Pfam" id="PF17917"/>
    </source>
</evidence>
<dbReference type="Gene3D" id="3.30.70.270">
    <property type="match status" value="2"/>
</dbReference>
<feature type="domain" description="Reverse transcriptase" evidence="8">
    <location>
        <begin position="14"/>
        <end position="66"/>
    </location>
</feature>
<dbReference type="InterPro" id="IPR041588">
    <property type="entry name" value="Integrase_H2C2"/>
</dbReference>
<keyword evidence="13" id="KW-1185">Reference proteome</keyword>
<reference evidence="12" key="1">
    <citation type="submission" date="2020-04" db="EMBL/GenBank/DDBJ databases">
        <authorList>
            <person name="Alioto T."/>
            <person name="Alioto T."/>
            <person name="Gomez Garrido J."/>
        </authorList>
    </citation>
    <scope>NUCLEOTIDE SEQUENCE</scope>
    <source>
        <strain evidence="12">A484AB</strain>
    </source>
</reference>
<evidence type="ECO:0000256" key="5">
    <source>
        <dbReference type="ARBA" id="ARBA00022801"/>
    </source>
</evidence>
<keyword evidence="6" id="KW-0695">RNA-directed DNA polymerase</keyword>
<dbReference type="InterPro" id="IPR000477">
    <property type="entry name" value="RT_dom"/>
</dbReference>
<dbReference type="FunFam" id="3.30.70.270:FF:000020">
    <property type="entry name" value="Transposon Tf2-6 polyprotein-like Protein"/>
    <property type="match status" value="1"/>
</dbReference>
<dbReference type="SUPFAM" id="SSF56672">
    <property type="entry name" value="DNA/RNA polymerases"/>
    <property type="match status" value="1"/>
</dbReference>
<dbReference type="AlphaFoldDB" id="A0A6S7H1U3"/>
<proteinExistence type="predicted"/>
<dbReference type="OrthoDB" id="5988672at2759"/>
<feature type="compositionally biased region" description="Basic residues" evidence="7">
    <location>
        <begin position="584"/>
        <end position="596"/>
    </location>
</feature>
<evidence type="ECO:0000313" key="13">
    <source>
        <dbReference type="Proteomes" id="UP001152795"/>
    </source>
</evidence>
<gene>
    <name evidence="12" type="ORF">PACLA_8A055473</name>
</gene>
<name>A0A6S7H1U3_PARCT</name>
<organism evidence="12 13">
    <name type="scientific">Paramuricea clavata</name>
    <name type="common">Red gorgonian</name>
    <name type="synonym">Violescent sea-whip</name>
    <dbReference type="NCBI Taxonomy" id="317549"/>
    <lineage>
        <taxon>Eukaryota</taxon>
        <taxon>Metazoa</taxon>
        <taxon>Cnidaria</taxon>
        <taxon>Anthozoa</taxon>
        <taxon>Octocorallia</taxon>
        <taxon>Malacalcyonacea</taxon>
        <taxon>Plexauridae</taxon>
        <taxon>Paramuricea</taxon>
    </lineage>
</organism>
<feature type="region of interest" description="Disordered" evidence="7">
    <location>
        <begin position="517"/>
        <end position="596"/>
    </location>
</feature>
<evidence type="ECO:0000256" key="6">
    <source>
        <dbReference type="ARBA" id="ARBA00022918"/>
    </source>
</evidence>
<evidence type="ECO:0000256" key="3">
    <source>
        <dbReference type="ARBA" id="ARBA00022722"/>
    </source>
</evidence>
<keyword evidence="2" id="KW-0548">Nucleotidyltransferase</keyword>
<dbReference type="Pfam" id="PF22938">
    <property type="entry name" value="Integrase_p58_C"/>
    <property type="match status" value="1"/>
</dbReference>
<evidence type="ECO:0000259" key="11">
    <source>
        <dbReference type="Pfam" id="PF22938"/>
    </source>
</evidence>
<dbReference type="FunFam" id="3.30.70.270:FF:000003">
    <property type="entry name" value="Transposon Ty3-G Gag-Pol polyprotein"/>
    <property type="match status" value="1"/>
</dbReference>
<dbReference type="EMBL" id="CACRXK020003216">
    <property type="protein sequence ID" value="CAB3997885.1"/>
    <property type="molecule type" value="Genomic_DNA"/>
</dbReference>
<dbReference type="InterPro" id="IPR043128">
    <property type="entry name" value="Rev_trsase/Diguanyl_cyclase"/>
</dbReference>
<dbReference type="Pfam" id="PF17921">
    <property type="entry name" value="Integrase_H2C2"/>
    <property type="match status" value="1"/>
</dbReference>
<dbReference type="PANTHER" id="PTHR37984">
    <property type="entry name" value="PROTEIN CBG26694"/>
    <property type="match status" value="1"/>
</dbReference>
<dbReference type="InterPro" id="IPR041373">
    <property type="entry name" value="RT_RNaseH"/>
</dbReference>
<evidence type="ECO:0000256" key="2">
    <source>
        <dbReference type="ARBA" id="ARBA00022695"/>
    </source>
</evidence>
<dbReference type="Pfam" id="PF17917">
    <property type="entry name" value="RT_RNaseH"/>
    <property type="match status" value="1"/>
</dbReference>
<dbReference type="GO" id="GO:0016787">
    <property type="term" value="F:hydrolase activity"/>
    <property type="evidence" value="ECO:0007669"/>
    <property type="project" value="UniProtKB-KW"/>
</dbReference>
<evidence type="ECO:0000256" key="1">
    <source>
        <dbReference type="ARBA" id="ARBA00022679"/>
    </source>
</evidence>
<dbReference type="InterPro" id="IPR043502">
    <property type="entry name" value="DNA/RNA_pol_sf"/>
</dbReference>
<feature type="non-terminal residue" evidence="12">
    <location>
        <position position="1"/>
    </location>
</feature>
<keyword evidence="1" id="KW-0808">Transferase</keyword>
<keyword evidence="3" id="KW-0540">Nuclease</keyword>
<evidence type="ECO:0000256" key="4">
    <source>
        <dbReference type="ARBA" id="ARBA00022759"/>
    </source>
</evidence>
<dbReference type="PANTHER" id="PTHR37984:SF5">
    <property type="entry name" value="PROTEIN NYNRIN-LIKE"/>
    <property type="match status" value="1"/>
</dbReference>
<feature type="domain" description="Reverse transcriptase RNase H-like" evidence="9">
    <location>
        <begin position="155"/>
        <end position="258"/>
    </location>
</feature>
<dbReference type="InterPro" id="IPR050951">
    <property type="entry name" value="Retrovirus_Pol_polyprotein"/>
</dbReference>
<dbReference type="Proteomes" id="UP001152795">
    <property type="component" value="Unassembled WGS sequence"/>
</dbReference>
<feature type="domain" description="Integrase p58-like C-terminal" evidence="11">
    <location>
        <begin position="484"/>
        <end position="518"/>
    </location>
</feature>
<keyword evidence="5" id="KW-0378">Hydrolase</keyword>
<dbReference type="CDD" id="cd09274">
    <property type="entry name" value="RNase_HI_RT_Ty3"/>
    <property type="match status" value="1"/>
</dbReference>
<evidence type="ECO:0000259" key="10">
    <source>
        <dbReference type="Pfam" id="PF17921"/>
    </source>
</evidence>
<sequence>HHIDTVRTTFKCPSVYLDDIIIYSRSFDDHLDHLNDVFSRLRSANVKLKPSKCSFARSTVEYLGHVVSRDGIRPDPSKIAAVENFPVPRCVRDVRSFLGLANYYRRFIKNFASIASPLNKLTHKNVRFYWDESCAKAFHTLKSCLTSAPILAYPDFSLPFELNTDASSTGIGFALCQTQDGKSRAIAYGGCDLNTAERNYSTTEREALAIVEGIKKFRNYLHDRKFVIHTDHHALRWLMSIKDPSGRLARWALLLQQYDFTIEYRSASHCKRTQRDVCSQLVIPDALKHEVLVRAHDDVTACHLGTQKTYGKIRTRYYWRNMFRDIDRWCKSCVDCAMKKSPRNRHNAPLLPIPVENAFDRLAVDCLGPFPLSTAGNHRPQETTGDSPFYLLYGREPRLPIDVSLLPPSNVTKSVKKHRARIVQTIDEAHAIARANIQRTQQSMKARYDRSACESKFMLGDRVWVYTPKTKKGLSRKLMHHWHGPFRIIEKCSPVHFKLRTCDNRLVSITVHANRMKPYYDPDSRPQTPPNIEMPDEPPIPEDELPDDALADNTPSNRKFARRCSINYDTTSSCSTPSGIRLKIQSKGRPNGRTRK</sequence>
<evidence type="ECO:0000256" key="7">
    <source>
        <dbReference type="SAM" id="MobiDB-lite"/>
    </source>
</evidence>
<feature type="compositionally biased region" description="Acidic residues" evidence="7">
    <location>
        <begin position="534"/>
        <end position="550"/>
    </location>
</feature>
<dbReference type="Gene3D" id="1.10.340.70">
    <property type="match status" value="1"/>
</dbReference>
<evidence type="ECO:0000313" key="12">
    <source>
        <dbReference type="EMBL" id="CAB3997885.1"/>
    </source>
</evidence>
<accession>A0A6S7H1U3</accession>
<protein>
    <submittedName>
        <fullName evidence="12">Retrovirus-related Pol poly from transposon</fullName>
    </submittedName>
</protein>
<keyword evidence="4" id="KW-0255">Endonuclease</keyword>
<evidence type="ECO:0000259" key="8">
    <source>
        <dbReference type="Pfam" id="PF00078"/>
    </source>
</evidence>